<dbReference type="EMBL" id="CP026923">
    <property type="protein sequence ID" value="AVG24607.1"/>
    <property type="molecule type" value="Genomic_DNA"/>
</dbReference>
<accession>A0A2L2BSJ4</accession>
<keyword evidence="3 6" id="KW-0808">Transferase</keyword>
<keyword evidence="2 6" id="KW-0328">Glycosyltransferase</keyword>
<dbReference type="InterPro" id="IPR028098">
    <property type="entry name" value="Glyco_trans_4-like_N"/>
</dbReference>
<evidence type="ECO:0000313" key="7">
    <source>
        <dbReference type="Proteomes" id="UP000243077"/>
    </source>
</evidence>
<dbReference type="GO" id="GO:1901137">
    <property type="term" value="P:carbohydrate derivative biosynthetic process"/>
    <property type="evidence" value="ECO:0007669"/>
    <property type="project" value="UniProtKB-ARBA"/>
</dbReference>
<dbReference type="PANTHER" id="PTHR45947">
    <property type="entry name" value="SULFOQUINOVOSYL TRANSFERASE SQD2"/>
    <property type="match status" value="1"/>
</dbReference>
<dbReference type="PANTHER" id="PTHR45947:SF3">
    <property type="entry name" value="SULFOQUINOVOSYL TRANSFERASE SQD2"/>
    <property type="match status" value="1"/>
</dbReference>
<feature type="domain" description="Glycosyl transferase family 1" evidence="4">
    <location>
        <begin position="196"/>
        <end position="352"/>
    </location>
</feature>
<reference evidence="6 7" key="1">
    <citation type="submission" date="2018-02" db="EMBL/GenBank/DDBJ databases">
        <title>Complete genome of the streamlined marine actinobacterium Pontimonas salivibrio CL-TW6 adapted to coastal planktonic lifestype.</title>
        <authorList>
            <person name="Cho B.C."/>
            <person name="Hardies S.C."/>
            <person name="Jang G.I."/>
            <person name="Hwang C.Y."/>
        </authorList>
    </citation>
    <scope>NUCLEOTIDE SEQUENCE [LARGE SCALE GENOMIC DNA]</scope>
    <source>
        <strain evidence="6 7">CL-TW6</strain>
    </source>
</reference>
<dbReference type="InterPro" id="IPR001296">
    <property type="entry name" value="Glyco_trans_1"/>
</dbReference>
<evidence type="ECO:0000313" key="6">
    <source>
        <dbReference type="EMBL" id="AVG24607.1"/>
    </source>
</evidence>
<keyword evidence="7" id="KW-1185">Reference proteome</keyword>
<dbReference type="Pfam" id="PF13439">
    <property type="entry name" value="Glyco_transf_4"/>
    <property type="match status" value="1"/>
</dbReference>
<feature type="domain" description="Glycosyltransferase subfamily 4-like N-terminal" evidence="5">
    <location>
        <begin position="15"/>
        <end position="182"/>
    </location>
</feature>
<sequence length="401" mass="43437">MRVAIVTESFLPTLNGVTNSVLRVCDYLRSEGHDVMVIAPQVSGSDTAEVHREVPPGVRVHRVPSVAYREFPVGLPHPMVSALLQKFRPDVLHAASPFLLGYQALLAAKKLGIASVAIFQTDVAGYAKRNALGATEHFAWWVVSRIHNTADLTLVPSQTSRDQLEKCGVEAIAHWARGVDVEGFHPAHKSDSEVIQRKKSFSPLQEVVIGYVGRLAPEKNVERLAALKGLKNVHVVVVGDGPSADSVTTALGGVPHTMTGALRGAELHKIYGAFDLFVHTGEEETFGQTLQEAHASGLPVIAPAIGGPLDLVDHGRDGLLYRSGDDAGMRAAVELLVRDAPLRARMGEAGRRKVLGRDWGSLCRELVGYYQQVRSEPNRVHLFEKASQRAVKLPGKVTRVA</sequence>
<dbReference type="OrthoDB" id="9802525at2"/>
<proteinExistence type="predicted"/>
<gene>
    <name evidence="6" type="ORF">C3B54_111672</name>
</gene>
<dbReference type="InterPro" id="IPR050194">
    <property type="entry name" value="Glycosyltransferase_grp1"/>
</dbReference>
<dbReference type="SUPFAM" id="SSF53756">
    <property type="entry name" value="UDP-Glycosyltransferase/glycogen phosphorylase"/>
    <property type="match status" value="1"/>
</dbReference>
<evidence type="ECO:0000259" key="5">
    <source>
        <dbReference type="Pfam" id="PF13439"/>
    </source>
</evidence>
<organism evidence="6 7">
    <name type="scientific">Pontimonas salivibrio</name>
    <dbReference type="NCBI Taxonomy" id="1159327"/>
    <lineage>
        <taxon>Bacteria</taxon>
        <taxon>Bacillati</taxon>
        <taxon>Actinomycetota</taxon>
        <taxon>Actinomycetes</taxon>
        <taxon>Micrococcales</taxon>
        <taxon>Microbacteriaceae</taxon>
        <taxon>Pontimonas</taxon>
    </lineage>
</organism>
<dbReference type="KEGG" id="psai:C3B54_111672"/>
<evidence type="ECO:0000259" key="4">
    <source>
        <dbReference type="Pfam" id="PF00534"/>
    </source>
</evidence>
<dbReference type="CDD" id="cd03814">
    <property type="entry name" value="GT4-like"/>
    <property type="match status" value="1"/>
</dbReference>
<dbReference type="GO" id="GO:0016758">
    <property type="term" value="F:hexosyltransferase activity"/>
    <property type="evidence" value="ECO:0007669"/>
    <property type="project" value="TreeGrafter"/>
</dbReference>
<dbReference type="AlphaFoldDB" id="A0A2L2BSJ4"/>
<name>A0A2L2BSJ4_9MICO</name>
<evidence type="ECO:0000256" key="2">
    <source>
        <dbReference type="ARBA" id="ARBA00022676"/>
    </source>
</evidence>
<evidence type="ECO:0000256" key="1">
    <source>
        <dbReference type="ARBA" id="ARBA00021292"/>
    </source>
</evidence>
<protein>
    <recommendedName>
        <fullName evidence="1">D-inositol 3-phosphate glycosyltransferase</fullName>
    </recommendedName>
</protein>
<dbReference type="Gene3D" id="3.40.50.2000">
    <property type="entry name" value="Glycogen Phosphorylase B"/>
    <property type="match status" value="2"/>
</dbReference>
<dbReference type="Pfam" id="PF00534">
    <property type="entry name" value="Glycos_transf_1"/>
    <property type="match status" value="1"/>
</dbReference>
<evidence type="ECO:0000256" key="3">
    <source>
        <dbReference type="ARBA" id="ARBA00022679"/>
    </source>
</evidence>
<dbReference type="RefSeq" id="WP_104914356.1">
    <property type="nucleotide sequence ID" value="NZ_CP026923.1"/>
</dbReference>
<dbReference type="Proteomes" id="UP000243077">
    <property type="component" value="Chromosome"/>
</dbReference>